<evidence type="ECO:0000313" key="2">
    <source>
        <dbReference type="Proteomes" id="UP000188268"/>
    </source>
</evidence>
<sequence>MAVETAVQVRNGVVQGGRGSLKPF</sequence>
<comment type="caution">
    <text evidence="1">The sequence shown here is derived from an EMBL/GenBank/DDBJ whole genome shotgun (WGS) entry which is preliminary data.</text>
</comment>
<organism evidence="1 2">
    <name type="scientific">Corchorus capsularis</name>
    <name type="common">Jute</name>
    <dbReference type="NCBI Taxonomy" id="210143"/>
    <lineage>
        <taxon>Eukaryota</taxon>
        <taxon>Viridiplantae</taxon>
        <taxon>Streptophyta</taxon>
        <taxon>Embryophyta</taxon>
        <taxon>Tracheophyta</taxon>
        <taxon>Spermatophyta</taxon>
        <taxon>Magnoliopsida</taxon>
        <taxon>eudicotyledons</taxon>
        <taxon>Gunneridae</taxon>
        <taxon>Pentapetalae</taxon>
        <taxon>rosids</taxon>
        <taxon>malvids</taxon>
        <taxon>Malvales</taxon>
        <taxon>Malvaceae</taxon>
        <taxon>Grewioideae</taxon>
        <taxon>Apeibeae</taxon>
        <taxon>Corchorus</taxon>
    </lineage>
</organism>
<dbReference type="Proteomes" id="UP000188268">
    <property type="component" value="Unassembled WGS sequence"/>
</dbReference>
<dbReference type="Gramene" id="OMO77101">
    <property type="protein sequence ID" value="OMO77101"/>
    <property type="gene ID" value="CCACVL1_15202"/>
</dbReference>
<name>A0A1R3I3L8_COCAP</name>
<protein>
    <submittedName>
        <fullName evidence="1">Uncharacterized protein</fullName>
    </submittedName>
</protein>
<proteinExistence type="predicted"/>
<reference evidence="1 2" key="1">
    <citation type="submission" date="2013-09" db="EMBL/GenBank/DDBJ databases">
        <title>Corchorus capsularis genome sequencing.</title>
        <authorList>
            <person name="Alam M."/>
            <person name="Haque M.S."/>
            <person name="Islam M.S."/>
            <person name="Emdad E.M."/>
            <person name="Islam M.M."/>
            <person name="Ahmed B."/>
            <person name="Halim A."/>
            <person name="Hossen Q.M.M."/>
            <person name="Hossain M.Z."/>
            <person name="Ahmed R."/>
            <person name="Khan M.M."/>
            <person name="Islam R."/>
            <person name="Rashid M.M."/>
            <person name="Khan S.A."/>
            <person name="Rahman M.S."/>
            <person name="Alam M."/>
        </authorList>
    </citation>
    <scope>NUCLEOTIDE SEQUENCE [LARGE SCALE GENOMIC DNA]</scope>
    <source>
        <strain evidence="2">cv. CVL-1</strain>
        <tissue evidence="1">Whole seedling</tissue>
    </source>
</reference>
<evidence type="ECO:0000313" key="1">
    <source>
        <dbReference type="EMBL" id="OMO77101.1"/>
    </source>
</evidence>
<dbReference type="EMBL" id="AWWV01010801">
    <property type="protein sequence ID" value="OMO77101.1"/>
    <property type="molecule type" value="Genomic_DNA"/>
</dbReference>
<gene>
    <name evidence="1" type="ORF">CCACVL1_15202</name>
</gene>
<dbReference type="AlphaFoldDB" id="A0A1R3I3L8"/>
<accession>A0A1R3I3L8</accession>
<keyword evidence="2" id="KW-1185">Reference proteome</keyword>